<sequence length="57" mass="6488">MTLESLQAKIADSRIVLSENRTYFATVLEENGDEHELARATTIEDLEQQLSDFGFIK</sequence>
<dbReference type="RefSeq" id="WP_199018451.1">
    <property type="nucleotide sequence ID" value="NZ_JAELUP010000014.1"/>
</dbReference>
<evidence type="ECO:0000313" key="1">
    <source>
        <dbReference type="EMBL" id="MBJ6360896.1"/>
    </source>
</evidence>
<keyword evidence="2" id="KW-1185">Reference proteome</keyword>
<organism evidence="1 2">
    <name type="scientific">Paenibacillus roseus</name>
    <dbReference type="NCBI Taxonomy" id="2798579"/>
    <lineage>
        <taxon>Bacteria</taxon>
        <taxon>Bacillati</taxon>
        <taxon>Bacillota</taxon>
        <taxon>Bacilli</taxon>
        <taxon>Bacillales</taxon>
        <taxon>Paenibacillaceae</taxon>
        <taxon>Paenibacillus</taxon>
    </lineage>
</organism>
<protein>
    <submittedName>
        <fullName evidence="1">Uncharacterized protein</fullName>
    </submittedName>
</protein>
<evidence type="ECO:0000313" key="2">
    <source>
        <dbReference type="Proteomes" id="UP000640274"/>
    </source>
</evidence>
<dbReference type="AlphaFoldDB" id="A0A934MND4"/>
<dbReference type="EMBL" id="JAELUP010000014">
    <property type="protein sequence ID" value="MBJ6360896.1"/>
    <property type="molecule type" value="Genomic_DNA"/>
</dbReference>
<reference evidence="1" key="1">
    <citation type="submission" date="2020-12" db="EMBL/GenBank/DDBJ databases">
        <authorList>
            <person name="Huq M.A."/>
        </authorList>
    </citation>
    <scope>NUCLEOTIDE SEQUENCE</scope>
    <source>
        <strain evidence="1">MAHUQ-46</strain>
    </source>
</reference>
<gene>
    <name evidence="1" type="ORF">JFN88_06135</name>
</gene>
<comment type="caution">
    <text evidence="1">The sequence shown here is derived from an EMBL/GenBank/DDBJ whole genome shotgun (WGS) entry which is preliminary data.</text>
</comment>
<accession>A0A934MND4</accession>
<proteinExistence type="predicted"/>
<dbReference type="Proteomes" id="UP000640274">
    <property type="component" value="Unassembled WGS sequence"/>
</dbReference>
<name>A0A934MND4_9BACL</name>